<accession>A0ABQ9U9H4</accession>
<dbReference type="EMBL" id="JASSZA010000015">
    <property type="protein sequence ID" value="KAK2093435.1"/>
    <property type="molecule type" value="Genomic_DNA"/>
</dbReference>
<evidence type="ECO:0000256" key="1">
    <source>
        <dbReference type="SAM" id="MobiDB-lite"/>
    </source>
</evidence>
<protein>
    <submittedName>
        <fullName evidence="2">Uncharacterized protein</fullName>
    </submittedName>
</protein>
<evidence type="ECO:0000313" key="3">
    <source>
        <dbReference type="Proteomes" id="UP001266305"/>
    </source>
</evidence>
<feature type="compositionally biased region" description="Basic and acidic residues" evidence="1">
    <location>
        <begin position="313"/>
        <end position="322"/>
    </location>
</feature>
<dbReference type="Proteomes" id="UP001266305">
    <property type="component" value="Unassembled WGS sequence"/>
</dbReference>
<comment type="caution">
    <text evidence="2">The sequence shown here is derived from an EMBL/GenBank/DDBJ whole genome shotgun (WGS) entry which is preliminary data.</text>
</comment>
<feature type="compositionally biased region" description="Basic and acidic residues" evidence="1">
    <location>
        <begin position="278"/>
        <end position="294"/>
    </location>
</feature>
<organism evidence="2 3">
    <name type="scientific">Saguinus oedipus</name>
    <name type="common">Cotton-top tamarin</name>
    <name type="synonym">Oedipomidas oedipus</name>
    <dbReference type="NCBI Taxonomy" id="9490"/>
    <lineage>
        <taxon>Eukaryota</taxon>
        <taxon>Metazoa</taxon>
        <taxon>Chordata</taxon>
        <taxon>Craniata</taxon>
        <taxon>Vertebrata</taxon>
        <taxon>Euteleostomi</taxon>
        <taxon>Mammalia</taxon>
        <taxon>Eutheria</taxon>
        <taxon>Euarchontoglires</taxon>
        <taxon>Primates</taxon>
        <taxon>Haplorrhini</taxon>
        <taxon>Platyrrhini</taxon>
        <taxon>Cebidae</taxon>
        <taxon>Callitrichinae</taxon>
        <taxon>Saguinus</taxon>
    </lineage>
</organism>
<sequence length="322" mass="34251">MIVYNPTTLSRERKPARSLQILFPHSIRGHTRRSGLQPAQGVRERVPPHPPDTAAPRAYSTGPSAEVSWGDPCTVQGAKVPLLPGLSVLTPPNSQERAGSSAHLGVPSASVACARIFHQISQAGTAIGPRPSVHQRLPDAVSDAVRNAPTCQTEQRGRPACSNCNGGCYSSCGSARALGEHACQGGVSNRATASPNVPTSSRTALHDSPAHPYPKAGVLCGPRGSSKSRDGRGQERLDEPMELSYETAGGERRPLGVENREESRVRPLHGAQGASADFEGHLRPDLGTKEHPCRAECPPRAPQPQHARRPPVHPREASQPRI</sequence>
<name>A0ABQ9U9H4_SAGOE</name>
<feature type="compositionally biased region" description="Polar residues" evidence="1">
    <location>
        <begin position="188"/>
        <end position="203"/>
    </location>
</feature>
<keyword evidence="3" id="KW-1185">Reference proteome</keyword>
<feature type="compositionally biased region" description="Basic and acidic residues" evidence="1">
    <location>
        <begin position="249"/>
        <end position="265"/>
    </location>
</feature>
<reference evidence="2 3" key="1">
    <citation type="submission" date="2023-05" db="EMBL/GenBank/DDBJ databases">
        <title>B98-5 Cell Line De Novo Hybrid Assembly: An Optical Mapping Approach.</title>
        <authorList>
            <person name="Kananen K."/>
            <person name="Auerbach J.A."/>
            <person name="Kautto E."/>
            <person name="Blachly J.S."/>
        </authorList>
    </citation>
    <scope>NUCLEOTIDE SEQUENCE [LARGE SCALE GENOMIC DNA]</scope>
    <source>
        <strain evidence="2">B95-8</strain>
        <tissue evidence="2">Cell line</tissue>
    </source>
</reference>
<gene>
    <name evidence="2" type="ORF">P7K49_029964</name>
</gene>
<feature type="region of interest" description="Disordered" evidence="1">
    <location>
        <begin position="188"/>
        <end position="322"/>
    </location>
</feature>
<evidence type="ECO:0000313" key="2">
    <source>
        <dbReference type="EMBL" id="KAK2093435.1"/>
    </source>
</evidence>
<feature type="compositionally biased region" description="Basic and acidic residues" evidence="1">
    <location>
        <begin position="227"/>
        <end position="239"/>
    </location>
</feature>
<feature type="region of interest" description="Disordered" evidence="1">
    <location>
        <begin position="27"/>
        <end position="68"/>
    </location>
</feature>
<proteinExistence type="predicted"/>